<reference evidence="2" key="1">
    <citation type="submission" date="2022-11" db="UniProtKB">
        <authorList>
            <consortium name="WormBaseParasite"/>
        </authorList>
    </citation>
    <scope>IDENTIFICATION</scope>
</reference>
<protein>
    <submittedName>
        <fullName evidence="2">MSP domain-containing protein</fullName>
    </submittedName>
</protein>
<proteinExistence type="predicted"/>
<dbReference type="WBParaSite" id="PS1159_v2.g7372.t1">
    <property type="protein sequence ID" value="PS1159_v2.g7372.t1"/>
    <property type="gene ID" value="PS1159_v2.g7372"/>
</dbReference>
<sequence length="153" mass="16568">MTHIFTDVRTNVCGLRIAWRIRSDAPLRYVVNPACRFLTNNEAQTIQIELSDCNKYSERHGSMVQAMEAKDDEKDRQKILKFDLVQSATISTSATSSSSGTSSSSSGTEPTSSTISGSNVSSASAAASLSEYTDRIGELTVMAKKRSCGKRTS</sequence>
<accession>A0AC35GQ39</accession>
<name>A0AC35GQ39_9BILA</name>
<evidence type="ECO:0000313" key="1">
    <source>
        <dbReference type="Proteomes" id="UP000887580"/>
    </source>
</evidence>
<organism evidence="1 2">
    <name type="scientific">Panagrolaimus sp. PS1159</name>
    <dbReference type="NCBI Taxonomy" id="55785"/>
    <lineage>
        <taxon>Eukaryota</taxon>
        <taxon>Metazoa</taxon>
        <taxon>Ecdysozoa</taxon>
        <taxon>Nematoda</taxon>
        <taxon>Chromadorea</taxon>
        <taxon>Rhabditida</taxon>
        <taxon>Tylenchina</taxon>
        <taxon>Panagrolaimomorpha</taxon>
        <taxon>Panagrolaimoidea</taxon>
        <taxon>Panagrolaimidae</taxon>
        <taxon>Panagrolaimus</taxon>
    </lineage>
</organism>
<dbReference type="Proteomes" id="UP000887580">
    <property type="component" value="Unplaced"/>
</dbReference>
<evidence type="ECO:0000313" key="2">
    <source>
        <dbReference type="WBParaSite" id="PS1159_v2.g7372.t1"/>
    </source>
</evidence>